<sequence>MVLEKVSPVILLTGVFQNFKEAAEKVKNLKQRPTDNEMLELYGLYKQSLEGDVNTDAPSFINITAKSKWNAWNSRKGMAKEKAMEEYVAFADRMISKYGL</sequence>
<gene>
    <name evidence="4" type="ORF">CDAUBV1_LOCUS14027</name>
</gene>
<dbReference type="InterPro" id="IPR014352">
    <property type="entry name" value="FERM/acyl-CoA-bd_prot_sf"/>
</dbReference>
<dbReference type="Gene3D" id="1.20.80.10">
    <property type="match status" value="1"/>
</dbReference>
<dbReference type="GO" id="GO:0000062">
    <property type="term" value="F:fatty-acyl-CoA binding"/>
    <property type="evidence" value="ECO:0007669"/>
    <property type="project" value="InterPro"/>
</dbReference>
<dbReference type="InterPro" id="IPR035984">
    <property type="entry name" value="Acyl-CoA-binding_sf"/>
</dbReference>
<dbReference type="AlphaFoldDB" id="A0AAV2TPZ8"/>
<evidence type="ECO:0000259" key="3">
    <source>
        <dbReference type="PROSITE" id="PS51228"/>
    </source>
</evidence>
<dbReference type="PROSITE" id="PS51228">
    <property type="entry name" value="ACB_2"/>
    <property type="match status" value="1"/>
</dbReference>
<comment type="similarity">
    <text evidence="1">Belongs to the ACBP family.</text>
</comment>
<name>A0AAV2TPZ8_CALDB</name>
<dbReference type="PANTHER" id="PTHR23310">
    <property type="entry name" value="ACYL-COA-BINDING PROTEIN, ACBP"/>
    <property type="match status" value="1"/>
</dbReference>
<dbReference type="InterPro" id="IPR000582">
    <property type="entry name" value="Acyl-CoA-binding_protein"/>
</dbReference>
<dbReference type="PANTHER" id="PTHR23310:SF62">
    <property type="entry name" value="ACYL-COA BINDING PROTEIN 1, ISOFORM A"/>
    <property type="match status" value="1"/>
</dbReference>
<dbReference type="EMBL" id="CAXLJL010000567">
    <property type="protein sequence ID" value="CAL5138966.1"/>
    <property type="molecule type" value="Genomic_DNA"/>
</dbReference>
<dbReference type="GO" id="GO:0006631">
    <property type="term" value="P:fatty acid metabolic process"/>
    <property type="evidence" value="ECO:0007669"/>
    <property type="project" value="TreeGrafter"/>
</dbReference>
<organism evidence="4 5">
    <name type="scientific">Calicophoron daubneyi</name>
    <name type="common">Rumen fluke</name>
    <name type="synonym">Paramphistomum daubneyi</name>
    <dbReference type="NCBI Taxonomy" id="300641"/>
    <lineage>
        <taxon>Eukaryota</taxon>
        <taxon>Metazoa</taxon>
        <taxon>Spiralia</taxon>
        <taxon>Lophotrochozoa</taxon>
        <taxon>Platyhelminthes</taxon>
        <taxon>Trematoda</taxon>
        <taxon>Digenea</taxon>
        <taxon>Plagiorchiida</taxon>
        <taxon>Pronocephalata</taxon>
        <taxon>Paramphistomoidea</taxon>
        <taxon>Paramphistomidae</taxon>
        <taxon>Calicophoron</taxon>
    </lineage>
</organism>
<protein>
    <recommendedName>
        <fullName evidence="3">ACB domain-containing protein</fullName>
    </recommendedName>
</protein>
<dbReference type="PRINTS" id="PR00689">
    <property type="entry name" value="ACOABINDINGP"/>
</dbReference>
<keyword evidence="2" id="KW-0446">Lipid-binding</keyword>
<evidence type="ECO:0000256" key="2">
    <source>
        <dbReference type="ARBA" id="ARBA00023121"/>
    </source>
</evidence>
<feature type="domain" description="ACB" evidence="3">
    <location>
        <begin position="15"/>
        <end position="100"/>
    </location>
</feature>
<dbReference type="Pfam" id="PF00887">
    <property type="entry name" value="ACBP"/>
    <property type="match status" value="1"/>
</dbReference>
<accession>A0AAV2TPZ8</accession>
<comment type="caution">
    <text evidence="4">The sequence shown here is derived from an EMBL/GenBank/DDBJ whole genome shotgun (WGS) entry which is preliminary data.</text>
</comment>
<dbReference type="PROSITE" id="PS00880">
    <property type="entry name" value="ACB_1"/>
    <property type="match status" value="1"/>
</dbReference>
<evidence type="ECO:0000313" key="5">
    <source>
        <dbReference type="Proteomes" id="UP001497525"/>
    </source>
</evidence>
<dbReference type="InterPro" id="IPR022408">
    <property type="entry name" value="Acyl-CoA-binding_prot_CS"/>
</dbReference>
<evidence type="ECO:0000256" key="1">
    <source>
        <dbReference type="ARBA" id="ARBA00005567"/>
    </source>
</evidence>
<evidence type="ECO:0000313" key="4">
    <source>
        <dbReference type="EMBL" id="CAL5138966.1"/>
    </source>
</evidence>
<reference evidence="4" key="1">
    <citation type="submission" date="2024-06" db="EMBL/GenBank/DDBJ databases">
        <authorList>
            <person name="Liu X."/>
            <person name="Lenzi L."/>
            <person name="Haldenby T S."/>
            <person name="Uol C."/>
        </authorList>
    </citation>
    <scope>NUCLEOTIDE SEQUENCE</scope>
</reference>
<proteinExistence type="inferred from homology"/>
<dbReference type="SUPFAM" id="SSF47027">
    <property type="entry name" value="Acyl-CoA binding protein"/>
    <property type="match status" value="1"/>
</dbReference>
<dbReference type="Proteomes" id="UP001497525">
    <property type="component" value="Unassembled WGS sequence"/>
</dbReference>